<proteinExistence type="predicted"/>
<keyword evidence="2" id="KW-1185">Reference proteome</keyword>
<gene>
    <name evidence="1" type="ORF">DdX_18779</name>
</gene>
<accession>A0AAD4MJ12</accession>
<dbReference type="Proteomes" id="UP001201812">
    <property type="component" value="Unassembled WGS sequence"/>
</dbReference>
<organism evidence="1 2">
    <name type="scientific">Ditylenchus destructor</name>
    <dbReference type="NCBI Taxonomy" id="166010"/>
    <lineage>
        <taxon>Eukaryota</taxon>
        <taxon>Metazoa</taxon>
        <taxon>Ecdysozoa</taxon>
        <taxon>Nematoda</taxon>
        <taxon>Chromadorea</taxon>
        <taxon>Rhabditida</taxon>
        <taxon>Tylenchina</taxon>
        <taxon>Tylenchomorpha</taxon>
        <taxon>Sphaerularioidea</taxon>
        <taxon>Anguinidae</taxon>
        <taxon>Anguininae</taxon>
        <taxon>Ditylenchus</taxon>
    </lineage>
</organism>
<name>A0AAD4MJ12_9BILA</name>
<sequence>MSFTTQGKADFVRIFNQEQGSYVAFQRRMRRERGRHVILPPEKSLKTWDSKFSETGSVTRKKSARRKTVRTPENIAAVRRIYRRRKTSTRRVANGLGISERTVRRILKNDIPKFHPIPVAAYEDEKADLVQN</sequence>
<evidence type="ECO:0008006" key="3">
    <source>
        <dbReference type="Google" id="ProtNLM"/>
    </source>
</evidence>
<dbReference type="EMBL" id="JAKKPZ010000296">
    <property type="protein sequence ID" value="KAI1696962.1"/>
    <property type="molecule type" value="Genomic_DNA"/>
</dbReference>
<dbReference type="AlphaFoldDB" id="A0AAD4MJ12"/>
<protein>
    <recommendedName>
        <fullName evidence="3">DUF4817 domain-containing protein</fullName>
    </recommendedName>
</protein>
<evidence type="ECO:0000313" key="2">
    <source>
        <dbReference type="Proteomes" id="UP001201812"/>
    </source>
</evidence>
<reference evidence="1" key="1">
    <citation type="submission" date="2022-01" db="EMBL/GenBank/DDBJ databases">
        <title>Genome Sequence Resource for Two Populations of Ditylenchus destructor, the Migratory Endoparasitic Phytonematode.</title>
        <authorList>
            <person name="Zhang H."/>
            <person name="Lin R."/>
            <person name="Xie B."/>
        </authorList>
    </citation>
    <scope>NUCLEOTIDE SEQUENCE</scope>
    <source>
        <strain evidence="1">BazhouSP</strain>
    </source>
</reference>
<comment type="caution">
    <text evidence="1">The sequence shown here is derived from an EMBL/GenBank/DDBJ whole genome shotgun (WGS) entry which is preliminary data.</text>
</comment>
<evidence type="ECO:0000313" key="1">
    <source>
        <dbReference type="EMBL" id="KAI1696962.1"/>
    </source>
</evidence>